<dbReference type="EMBL" id="JADYXP020000002">
    <property type="protein sequence ID" value="KAL0130817.1"/>
    <property type="molecule type" value="Genomic_DNA"/>
</dbReference>
<dbReference type="Proteomes" id="UP001430953">
    <property type="component" value="Unassembled WGS sequence"/>
</dbReference>
<name>A0AAW2GU44_9HYME</name>
<keyword evidence="2" id="KW-1185">Reference proteome</keyword>
<dbReference type="AlphaFoldDB" id="A0AAW2GU44"/>
<evidence type="ECO:0000313" key="2">
    <source>
        <dbReference type="Proteomes" id="UP001430953"/>
    </source>
</evidence>
<sequence>MVVVEERISGTDDRTSVAFSKSRSCGDQMLQSCAIPFSKFKEQLDQIITLLRYQRTLTQCHVGSLRKHDS</sequence>
<proteinExistence type="predicted"/>
<evidence type="ECO:0000313" key="1">
    <source>
        <dbReference type="EMBL" id="KAL0130817.1"/>
    </source>
</evidence>
<reference evidence="1 2" key="1">
    <citation type="submission" date="2023-03" db="EMBL/GenBank/DDBJ databases">
        <title>High recombination rates correlate with genetic variation in Cardiocondyla obscurior ants.</title>
        <authorList>
            <person name="Errbii M."/>
        </authorList>
    </citation>
    <scope>NUCLEOTIDE SEQUENCE [LARGE SCALE GENOMIC DNA]</scope>
    <source>
        <strain evidence="1">Alpha-2009</strain>
        <tissue evidence="1">Whole body</tissue>
    </source>
</reference>
<comment type="caution">
    <text evidence="1">The sequence shown here is derived from an EMBL/GenBank/DDBJ whole genome shotgun (WGS) entry which is preliminary data.</text>
</comment>
<protein>
    <submittedName>
        <fullName evidence="1">Uncharacterized protein</fullName>
    </submittedName>
</protein>
<accession>A0AAW2GU44</accession>
<gene>
    <name evidence="1" type="ORF">PUN28_002435</name>
</gene>
<organism evidence="1 2">
    <name type="scientific">Cardiocondyla obscurior</name>
    <dbReference type="NCBI Taxonomy" id="286306"/>
    <lineage>
        <taxon>Eukaryota</taxon>
        <taxon>Metazoa</taxon>
        <taxon>Ecdysozoa</taxon>
        <taxon>Arthropoda</taxon>
        <taxon>Hexapoda</taxon>
        <taxon>Insecta</taxon>
        <taxon>Pterygota</taxon>
        <taxon>Neoptera</taxon>
        <taxon>Endopterygota</taxon>
        <taxon>Hymenoptera</taxon>
        <taxon>Apocrita</taxon>
        <taxon>Aculeata</taxon>
        <taxon>Formicoidea</taxon>
        <taxon>Formicidae</taxon>
        <taxon>Myrmicinae</taxon>
        <taxon>Cardiocondyla</taxon>
    </lineage>
</organism>